<feature type="compositionally biased region" description="Low complexity" evidence="5">
    <location>
        <begin position="31"/>
        <end position="42"/>
    </location>
</feature>
<proteinExistence type="inferred from homology"/>
<dbReference type="InterPro" id="IPR001279">
    <property type="entry name" value="Metallo-B-lactamas"/>
</dbReference>
<dbReference type="PANTHER" id="PTHR42978">
    <property type="entry name" value="QUORUM-QUENCHING LACTONASE YTNP-RELATED-RELATED"/>
    <property type="match status" value="1"/>
</dbReference>
<feature type="chain" id="PRO_5046493228" evidence="6">
    <location>
        <begin position="24"/>
        <end position="323"/>
    </location>
</feature>
<reference evidence="8 9" key="1">
    <citation type="journal article" date="2023" name="Int. J. Syst. Evol. Microbiol.">
        <title>Physiological and genomic analyses of cobalamin (vitamin B12)-auxotrophy of Lysobacter auxotrophicus sp. nov., a methionine-auxotrophic chitinolytic bacterium isolated from chitin-treated soil.</title>
        <authorList>
            <person name="Saito A."/>
            <person name="Dohra H."/>
            <person name="Hamada M."/>
            <person name="Moriuchi R."/>
            <person name="Kotsuchibashi Y."/>
            <person name="Mori K."/>
        </authorList>
    </citation>
    <scope>NUCLEOTIDE SEQUENCE [LARGE SCALE GENOMIC DNA]</scope>
    <source>
        <strain evidence="8 9">5-21a</strain>
    </source>
</reference>
<dbReference type="SUPFAM" id="SSF56281">
    <property type="entry name" value="Metallo-hydrolase/oxidoreductase"/>
    <property type="match status" value="1"/>
</dbReference>
<evidence type="ECO:0000313" key="9">
    <source>
        <dbReference type="Proteomes" id="UP001317822"/>
    </source>
</evidence>
<feature type="region of interest" description="Disordered" evidence="5">
    <location>
        <begin position="30"/>
        <end position="50"/>
    </location>
</feature>
<dbReference type="Proteomes" id="UP001317822">
    <property type="component" value="Chromosome"/>
</dbReference>
<evidence type="ECO:0000259" key="7">
    <source>
        <dbReference type="SMART" id="SM00849"/>
    </source>
</evidence>
<dbReference type="SMART" id="SM00849">
    <property type="entry name" value="Lactamase_B"/>
    <property type="match status" value="1"/>
</dbReference>
<dbReference type="Pfam" id="PF00753">
    <property type="entry name" value="Lactamase_B"/>
    <property type="match status" value="1"/>
</dbReference>
<keyword evidence="9" id="KW-1185">Reference proteome</keyword>
<dbReference type="PANTHER" id="PTHR42978:SF6">
    <property type="entry name" value="QUORUM-QUENCHING LACTONASE YTNP-RELATED"/>
    <property type="match status" value="1"/>
</dbReference>
<gene>
    <name evidence="8" type="ORF">LA521A_25270</name>
</gene>
<evidence type="ECO:0000256" key="4">
    <source>
        <dbReference type="ARBA" id="ARBA00022833"/>
    </source>
</evidence>
<evidence type="ECO:0000256" key="6">
    <source>
        <dbReference type="SAM" id="SignalP"/>
    </source>
</evidence>
<keyword evidence="6" id="KW-0732">Signal</keyword>
<evidence type="ECO:0000256" key="3">
    <source>
        <dbReference type="ARBA" id="ARBA00022801"/>
    </source>
</evidence>
<keyword evidence="4" id="KW-0862">Zinc</keyword>
<dbReference type="InterPro" id="IPR036866">
    <property type="entry name" value="RibonucZ/Hydroxyglut_hydro"/>
</dbReference>
<protein>
    <submittedName>
        <fullName evidence="8">MBL fold metallo-hydrolase</fullName>
    </submittedName>
</protein>
<dbReference type="Gene3D" id="3.60.15.10">
    <property type="entry name" value="Ribonuclease Z/Hydroxyacylglutathione hydrolase-like"/>
    <property type="match status" value="1"/>
</dbReference>
<evidence type="ECO:0000256" key="5">
    <source>
        <dbReference type="SAM" id="MobiDB-lite"/>
    </source>
</evidence>
<dbReference type="RefSeq" id="WP_281779267.1">
    <property type="nucleotide sequence ID" value="NZ_AP027041.1"/>
</dbReference>
<accession>A0ABM8DFE6</accession>
<keyword evidence="2" id="KW-0479">Metal-binding</keyword>
<evidence type="ECO:0000256" key="2">
    <source>
        <dbReference type="ARBA" id="ARBA00022723"/>
    </source>
</evidence>
<dbReference type="InterPro" id="IPR051013">
    <property type="entry name" value="MBL_superfamily_lactonases"/>
</dbReference>
<comment type="similarity">
    <text evidence="1">Belongs to the metallo-beta-lactamase superfamily.</text>
</comment>
<sequence length="323" mass="33329">MNRSSLSLAVSLLLAGSMLGGCAKPASEDQAAAPVPAAEAPAPVAPAPTPAAQENADIFRFKIGTLDAVALRDGTIDTPNDGKTFGVGQKTEDVAAVLAANGQPTDTLHLSIQPLLVRDGERTMLFDTGAGDVSWAKAGKLQASLGAAGVQPAQVTDIFISHGHPDHVGGLLTKDGALAFPNATVHLSAPEWAAIQKNAELAKLVAAVGAKVATFEPGATVLPGVTAVALEGHTPGHSAYEIASGDERLLYIGDAAHHYIVSVQRPDWTIAYDQDAAKGQAARRALLKRAADGNLRVYAVHFPFPGIGHVKTQGDAYVWVPEG</sequence>
<dbReference type="PROSITE" id="PS51257">
    <property type="entry name" value="PROKAR_LIPOPROTEIN"/>
    <property type="match status" value="1"/>
</dbReference>
<feature type="domain" description="Metallo-beta-lactamase" evidence="7">
    <location>
        <begin position="111"/>
        <end position="301"/>
    </location>
</feature>
<name>A0ABM8DFE6_9GAMM</name>
<organism evidence="8 9">
    <name type="scientific">Lysobacter auxotrophicus</name>
    <dbReference type="NCBI Taxonomy" id="2992573"/>
    <lineage>
        <taxon>Bacteria</taxon>
        <taxon>Pseudomonadati</taxon>
        <taxon>Pseudomonadota</taxon>
        <taxon>Gammaproteobacteria</taxon>
        <taxon>Lysobacterales</taxon>
        <taxon>Lysobacteraceae</taxon>
        <taxon>Lysobacter</taxon>
    </lineage>
</organism>
<dbReference type="EMBL" id="AP027041">
    <property type="protein sequence ID" value="BDU17326.1"/>
    <property type="molecule type" value="Genomic_DNA"/>
</dbReference>
<evidence type="ECO:0000256" key="1">
    <source>
        <dbReference type="ARBA" id="ARBA00007749"/>
    </source>
</evidence>
<dbReference type="CDD" id="cd07720">
    <property type="entry name" value="OPHC2-like_MBL-fold"/>
    <property type="match status" value="1"/>
</dbReference>
<feature type="signal peptide" evidence="6">
    <location>
        <begin position="1"/>
        <end position="23"/>
    </location>
</feature>
<evidence type="ECO:0000313" key="8">
    <source>
        <dbReference type="EMBL" id="BDU17326.1"/>
    </source>
</evidence>
<keyword evidence="3" id="KW-0378">Hydrolase</keyword>